<evidence type="ECO:0000256" key="1">
    <source>
        <dbReference type="SAM" id="SignalP"/>
    </source>
</evidence>
<accession>A0A9X2XY07</accession>
<comment type="caution">
    <text evidence="2">The sequence shown here is derived from an EMBL/GenBank/DDBJ whole genome shotgun (WGS) entry which is preliminary data.</text>
</comment>
<evidence type="ECO:0000313" key="2">
    <source>
        <dbReference type="EMBL" id="MCU7551659.1"/>
    </source>
</evidence>
<gene>
    <name evidence="2" type="ORF">OCK74_21240</name>
</gene>
<proteinExistence type="predicted"/>
<protein>
    <recommendedName>
        <fullName evidence="4">Beta-lactamase-inhibitor-like PepSY-like domain-containing protein</fullName>
    </recommendedName>
</protein>
<reference evidence="2" key="1">
    <citation type="submission" date="2022-09" db="EMBL/GenBank/DDBJ databases">
        <authorList>
            <person name="Yuan C."/>
            <person name="Ke Z."/>
        </authorList>
    </citation>
    <scope>NUCLEOTIDE SEQUENCE</scope>
    <source>
        <strain evidence="2">LB-8</strain>
    </source>
</reference>
<feature type="signal peptide" evidence="1">
    <location>
        <begin position="1"/>
        <end position="21"/>
    </location>
</feature>
<evidence type="ECO:0000313" key="3">
    <source>
        <dbReference type="Proteomes" id="UP001155483"/>
    </source>
</evidence>
<dbReference type="RefSeq" id="WP_279299096.1">
    <property type="nucleotide sequence ID" value="NZ_JAOTIF010000022.1"/>
</dbReference>
<keyword evidence="1" id="KW-0732">Signal</keyword>
<dbReference type="EMBL" id="JAOTIF010000022">
    <property type="protein sequence ID" value="MCU7551659.1"/>
    <property type="molecule type" value="Genomic_DNA"/>
</dbReference>
<dbReference type="SUPFAM" id="SSF160574">
    <property type="entry name" value="BT0923-like"/>
    <property type="match status" value="1"/>
</dbReference>
<feature type="chain" id="PRO_5040802771" description="Beta-lactamase-inhibitor-like PepSY-like domain-containing protein" evidence="1">
    <location>
        <begin position="22"/>
        <end position="145"/>
    </location>
</feature>
<dbReference type="Gene3D" id="3.10.450.360">
    <property type="match status" value="1"/>
</dbReference>
<sequence>MKSLFIILTVISSLFANNSFATDDINPAVIKSFHRTFKDATEANWSVSEDRYKVQFYLAAQQITAYYDKQGTLLFVVRNISSFQLPLLLQAEIKNKYVNYWISNLYEESGVNGTDYYVTLENSDTKVVLKSYSHAGWSVQQKESK</sequence>
<name>A0A9X2XY07_9BACT</name>
<reference evidence="2" key="2">
    <citation type="submission" date="2023-04" db="EMBL/GenBank/DDBJ databases">
        <title>Paracnuella aquatica gen. nov., sp. nov., a member of the family Chitinophagaceae isolated from a hot spring.</title>
        <authorList>
            <person name="Wang C."/>
        </authorList>
    </citation>
    <scope>NUCLEOTIDE SEQUENCE</scope>
    <source>
        <strain evidence="2">LB-8</strain>
    </source>
</reference>
<evidence type="ECO:0008006" key="4">
    <source>
        <dbReference type="Google" id="ProtNLM"/>
    </source>
</evidence>
<dbReference type="Proteomes" id="UP001155483">
    <property type="component" value="Unassembled WGS sequence"/>
</dbReference>
<organism evidence="2 3">
    <name type="scientific">Paraflavisolibacter caeni</name>
    <dbReference type="NCBI Taxonomy" id="2982496"/>
    <lineage>
        <taxon>Bacteria</taxon>
        <taxon>Pseudomonadati</taxon>
        <taxon>Bacteroidota</taxon>
        <taxon>Chitinophagia</taxon>
        <taxon>Chitinophagales</taxon>
        <taxon>Chitinophagaceae</taxon>
        <taxon>Paraflavisolibacter</taxon>
    </lineage>
</organism>
<dbReference type="AlphaFoldDB" id="A0A9X2XY07"/>
<keyword evidence="3" id="KW-1185">Reference proteome</keyword>